<dbReference type="OrthoDB" id="8690337at2"/>
<evidence type="ECO:0008006" key="3">
    <source>
        <dbReference type="Google" id="ProtNLM"/>
    </source>
</evidence>
<evidence type="ECO:0000313" key="2">
    <source>
        <dbReference type="Proteomes" id="UP000184226"/>
    </source>
</evidence>
<gene>
    <name evidence="1" type="ORF">SAMN04488135_107103</name>
</gene>
<name>A0A1M5XRX2_9BURK</name>
<evidence type="ECO:0000313" key="1">
    <source>
        <dbReference type="EMBL" id="SHI02575.1"/>
    </source>
</evidence>
<accession>A0A1M5XRX2</accession>
<keyword evidence="2" id="KW-1185">Reference proteome</keyword>
<organism evidence="1 2">
    <name type="scientific">Pollutimonas bauzanensis</name>
    <dbReference type="NCBI Taxonomy" id="658167"/>
    <lineage>
        <taxon>Bacteria</taxon>
        <taxon>Pseudomonadati</taxon>
        <taxon>Pseudomonadota</taxon>
        <taxon>Betaproteobacteria</taxon>
        <taxon>Burkholderiales</taxon>
        <taxon>Alcaligenaceae</taxon>
        <taxon>Pollutimonas</taxon>
    </lineage>
</organism>
<dbReference type="Proteomes" id="UP000184226">
    <property type="component" value="Unassembled WGS sequence"/>
</dbReference>
<dbReference type="PROSITE" id="PS51257">
    <property type="entry name" value="PROKAR_LIPOPROTEIN"/>
    <property type="match status" value="1"/>
</dbReference>
<reference evidence="1 2" key="1">
    <citation type="submission" date="2016-11" db="EMBL/GenBank/DDBJ databases">
        <authorList>
            <person name="Jaros S."/>
            <person name="Januszkiewicz K."/>
            <person name="Wedrychowicz H."/>
        </authorList>
    </citation>
    <scope>NUCLEOTIDE SEQUENCE [LARGE SCALE GENOMIC DNA]</scope>
    <source>
        <strain evidence="1 2">CGMCC 1.10190</strain>
    </source>
</reference>
<proteinExistence type="predicted"/>
<dbReference type="AlphaFoldDB" id="A0A1M5XRX2"/>
<protein>
    <recommendedName>
        <fullName evidence="3">PXPV repeat-containing protein</fullName>
    </recommendedName>
</protein>
<dbReference type="EMBL" id="FQXE01000007">
    <property type="protein sequence ID" value="SHI02575.1"/>
    <property type="molecule type" value="Genomic_DNA"/>
</dbReference>
<sequence length="104" mass="11125">MKITTCVAKRLGLALTVLSMLGGCAIYGSTPVYYEAAAPVYAVPGTVYVAPPIYAPAPVYVDPWYVGPPVFLNFGIRSWGGGHYRGPRGGYGGPRWGGRPYRGR</sequence>
<dbReference type="RefSeq" id="WP_073103985.1">
    <property type="nucleotide sequence ID" value="NZ_FQXE01000007.1"/>
</dbReference>